<proteinExistence type="inferred from homology"/>
<dbReference type="Pfam" id="PF03965">
    <property type="entry name" value="Penicillinase_R"/>
    <property type="match status" value="1"/>
</dbReference>
<dbReference type="SUPFAM" id="SSF46785">
    <property type="entry name" value="Winged helix' DNA-binding domain"/>
    <property type="match status" value="1"/>
</dbReference>
<protein>
    <submittedName>
        <fullName evidence="5">CopY family transcriptional repressor</fullName>
    </submittedName>
</protein>
<dbReference type="PIRSF" id="PIRSF019455">
    <property type="entry name" value="CopR_AtkY"/>
    <property type="match status" value="1"/>
</dbReference>
<keyword evidence="2" id="KW-0805">Transcription regulation</keyword>
<evidence type="ECO:0000256" key="4">
    <source>
        <dbReference type="ARBA" id="ARBA00023163"/>
    </source>
</evidence>
<evidence type="ECO:0000313" key="6">
    <source>
        <dbReference type="Proteomes" id="UP000218327"/>
    </source>
</evidence>
<dbReference type="Proteomes" id="UP000218327">
    <property type="component" value="Unassembled WGS sequence"/>
</dbReference>
<reference evidence="6" key="1">
    <citation type="submission" date="2017-08" db="EMBL/GenBank/DDBJ databases">
        <title>A dynamic microbial community with high functional redundancy inhabits the cold, oxic subseafloor aquifer.</title>
        <authorList>
            <person name="Tully B.J."/>
            <person name="Wheat C.G."/>
            <person name="Glazer B.T."/>
            <person name="Huber J.A."/>
        </authorList>
    </citation>
    <scope>NUCLEOTIDE SEQUENCE [LARGE SCALE GENOMIC DNA]</scope>
</reference>
<dbReference type="InterPro" id="IPR036388">
    <property type="entry name" value="WH-like_DNA-bd_sf"/>
</dbReference>
<comment type="similarity">
    <text evidence="1">Belongs to the BlaI transcriptional regulatory family.</text>
</comment>
<dbReference type="EMBL" id="NVVJ01000082">
    <property type="protein sequence ID" value="PCJ20248.1"/>
    <property type="molecule type" value="Genomic_DNA"/>
</dbReference>
<name>A0A2A5ANA4_9GAMM</name>
<comment type="caution">
    <text evidence="5">The sequence shown here is derived from an EMBL/GenBank/DDBJ whole genome shotgun (WGS) entry which is preliminary data.</text>
</comment>
<dbReference type="AlphaFoldDB" id="A0A2A5ANA4"/>
<keyword evidence="3" id="KW-0238">DNA-binding</keyword>
<dbReference type="GO" id="GO:0045892">
    <property type="term" value="P:negative regulation of DNA-templated transcription"/>
    <property type="evidence" value="ECO:0007669"/>
    <property type="project" value="InterPro"/>
</dbReference>
<dbReference type="GO" id="GO:0003677">
    <property type="term" value="F:DNA binding"/>
    <property type="evidence" value="ECO:0007669"/>
    <property type="project" value="UniProtKB-KW"/>
</dbReference>
<dbReference type="InterPro" id="IPR036390">
    <property type="entry name" value="WH_DNA-bd_sf"/>
</dbReference>
<gene>
    <name evidence="5" type="ORF">COA96_15910</name>
</gene>
<evidence type="ECO:0000313" key="5">
    <source>
        <dbReference type="EMBL" id="PCJ20248.1"/>
    </source>
</evidence>
<accession>A0A2A5ANA4</accession>
<dbReference type="InterPro" id="IPR005650">
    <property type="entry name" value="BlaI_family"/>
</dbReference>
<sequence>MKLTNSEMQVLNVLWLDSPLTVGQIIERVQQQSEWHANTIKTLLTRLTGKQAVSRHKDGRRFFYTADVSREEIVSIEADGFLKKFFNGQMAPLIAHFAERKELSEADIAEIETILKELKKS</sequence>
<evidence type="ECO:0000256" key="3">
    <source>
        <dbReference type="ARBA" id="ARBA00023125"/>
    </source>
</evidence>
<dbReference type="Gene3D" id="1.10.4040.10">
    <property type="entry name" value="Penicillinase repressor domain"/>
    <property type="match status" value="1"/>
</dbReference>
<dbReference type="Gene3D" id="1.10.10.10">
    <property type="entry name" value="Winged helix-like DNA-binding domain superfamily/Winged helix DNA-binding domain"/>
    <property type="match status" value="1"/>
</dbReference>
<evidence type="ECO:0000256" key="2">
    <source>
        <dbReference type="ARBA" id="ARBA00023015"/>
    </source>
</evidence>
<evidence type="ECO:0000256" key="1">
    <source>
        <dbReference type="ARBA" id="ARBA00011046"/>
    </source>
</evidence>
<organism evidence="5 6">
    <name type="scientific">SAR86 cluster bacterium</name>
    <dbReference type="NCBI Taxonomy" id="2030880"/>
    <lineage>
        <taxon>Bacteria</taxon>
        <taxon>Pseudomonadati</taxon>
        <taxon>Pseudomonadota</taxon>
        <taxon>Gammaproteobacteria</taxon>
        <taxon>SAR86 cluster</taxon>
    </lineage>
</organism>
<keyword evidence="4" id="KW-0804">Transcription</keyword>